<dbReference type="EMBL" id="PGGS01000029">
    <property type="protein sequence ID" value="PNH11480.1"/>
    <property type="molecule type" value="Genomic_DNA"/>
</dbReference>
<gene>
    <name evidence="3" type="ORF">TSOC_001692</name>
</gene>
<dbReference type="InterPro" id="IPR029058">
    <property type="entry name" value="AB_hydrolase_fold"/>
</dbReference>
<protein>
    <submittedName>
        <fullName evidence="3">Lipase</fullName>
    </submittedName>
</protein>
<evidence type="ECO:0000313" key="3">
    <source>
        <dbReference type="EMBL" id="PNH11480.1"/>
    </source>
</evidence>
<feature type="chain" id="PRO_5014405589" evidence="1">
    <location>
        <begin position="20"/>
        <end position="168"/>
    </location>
</feature>
<dbReference type="PANTHER" id="PTHR45856:SF25">
    <property type="entry name" value="FUNGAL LIPASE-LIKE DOMAIN-CONTAINING PROTEIN"/>
    <property type="match status" value="1"/>
</dbReference>
<dbReference type="Proteomes" id="UP000236333">
    <property type="component" value="Unassembled WGS sequence"/>
</dbReference>
<dbReference type="OrthoDB" id="426718at2759"/>
<reference evidence="3 4" key="1">
    <citation type="journal article" date="2017" name="Mol. Biol. Evol.">
        <title>The 4-celled Tetrabaena socialis nuclear genome reveals the essential components for genetic control of cell number at the origin of multicellularity in the volvocine lineage.</title>
        <authorList>
            <person name="Featherston J."/>
            <person name="Arakaki Y."/>
            <person name="Hanschen E.R."/>
            <person name="Ferris P.J."/>
            <person name="Michod R.E."/>
            <person name="Olson B.J.S.C."/>
            <person name="Nozaki H."/>
            <person name="Durand P.M."/>
        </authorList>
    </citation>
    <scope>NUCLEOTIDE SEQUENCE [LARGE SCALE GENOMIC DNA]</scope>
    <source>
        <strain evidence="3 4">NIES-571</strain>
    </source>
</reference>
<dbReference type="InterPro" id="IPR051218">
    <property type="entry name" value="Sec_MonoDiacylglyc_Lipase"/>
</dbReference>
<dbReference type="Pfam" id="PF01764">
    <property type="entry name" value="Lipase_3"/>
    <property type="match status" value="1"/>
</dbReference>
<dbReference type="SUPFAM" id="SSF53474">
    <property type="entry name" value="alpha/beta-Hydrolases"/>
    <property type="match status" value="1"/>
</dbReference>
<dbReference type="GO" id="GO:0006629">
    <property type="term" value="P:lipid metabolic process"/>
    <property type="evidence" value="ECO:0007669"/>
    <property type="project" value="InterPro"/>
</dbReference>
<dbReference type="InterPro" id="IPR002921">
    <property type="entry name" value="Fungal_lipase-type"/>
</dbReference>
<sequence>MASMRMMATFTAAIAELLAAHPGSRLVAVGHSMGGALAQLAGLEAKLLYNATHTSVFTFGCPRVGNLAYQELFNSFIDISWRFTHNRDIVPSVPMQLMGFHHVAREVWEVDVEDPSIAGGVERKLLMCDGTGEDPSCHNSACYLGLCTSVADHLVYLGLHMYQDDDEC</sequence>
<keyword evidence="4" id="KW-1185">Reference proteome</keyword>
<evidence type="ECO:0000256" key="1">
    <source>
        <dbReference type="SAM" id="SignalP"/>
    </source>
</evidence>
<comment type="caution">
    <text evidence="3">The sequence shown here is derived from an EMBL/GenBank/DDBJ whole genome shotgun (WGS) entry which is preliminary data.</text>
</comment>
<feature type="signal peptide" evidence="1">
    <location>
        <begin position="1"/>
        <end position="19"/>
    </location>
</feature>
<proteinExistence type="predicted"/>
<accession>A0A2J8AG40</accession>
<dbReference type="Gene3D" id="3.40.50.1820">
    <property type="entry name" value="alpha/beta hydrolase"/>
    <property type="match status" value="1"/>
</dbReference>
<evidence type="ECO:0000313" key="4">
    <source>
        <dbReference type="Proteomes" id="UP000236333"/>
    </source>
</evidence>
<organism evidence="3 4">
    <name type="scientific">Tetrabaena socialis</name>
    <dbReference type="NCBI Taxonomy" id="47790"/>
    <lineage>
        <taxon>Eukaryota</taxon>
        <taxon>Viridiplantae</taxon>
        <taxon>Chlorophyta</taxon>
        <taxon>core chlorophytes</taxon>
        <taxon>Chlorophyceae</taxon>
        <taxon>CS clade</taxon>
        <taxon>Chlamydomonadales</taxon>
        <taxon>Tetrabaenaceae</taxon>
        <taxon>Tetrabaena</taxon>
    </lineage>
</organism>
<dbReference type="PANTHER" id="PTHR45856">
    <property type="entry name" value="ALPHA/BETA-HYDROLASES SUPERFAMILY PROTEIN"/>
    <property type="match status" value="1"/>
</dbReference>
<evidence type="ECO:0000259" key="2">
    <source>
        <dbReference type="Pfam" id="PF01764"/>
    </source>
</evidence>
<name>A0A2J8AG40_9CHLO</name>
<keyword evidence="1" id="KW-0732">Signal</keyword>
<feature type="domain" description="Fungal lipase-type" evidence="2">
    <location>
        <begin position="6"/>
        <end position="96"/>
    </location>
</feature>
<dbReference type="CDD" id="cd00519">
    <property type="entry name" value="Lipase_3"/>
    <property type="match status" value="1"/>
</dbReference>
<dbReference type="SMR" id="A0A2J8AG40"/>
<dbReference type="AlphaFoldDB" id="A0A2J8AG40"/>